<protein>
    <submittedName>
        <fullName evidence="1">DUF2804 domain-containing protein</fullName>
    </submittedName>
</protein>
<reference evidence="1" key="1">
    <citation type="submission" date="2021-01" db="EMBL/GenBank/DDBJ databases">
        <title>Description of Breznakiella homolactica.</title>
        <authorList>
            <person name="Song Y."/>
            <person name="Brune A."/>
        </authorList>
    </citation>
    <scope>NUCLEOTIDE SEQUENCE</scope>
    <source>
        <strain evidence="1">RmG30</strain>
    </source>
</reference>
<dbReference type="RefSeq" id="WP_215627588.1">
    <property type="nucleotide sequence ID" value="NZ_CP067089.2"/>
</dbReference>
<accession>A0A7T7XPW4</accession>
<sequence>MYQRELQHPKPSPVEHGIPLQGTWDQAFDDVDLLSVHHPYAWPIPKWMKDLRIKEWQSFIIQDEDFYLEAILSNIKYYRLAQVFLYDKLTREHLRFRKIIPFGGWRLPRELSNSSISSKSYGFFFRIHDWLDADMVKVDLDIESTRKRPSFTAHLEFDLAREKTTPLVASLLFADRRPMYVYKGFGAVRGDMVYGGRHISFNPDRTLGVFSDYKGYYPYRMQAKWCTAFGFDPENRRYGFSIAENQARETFQNNENALWLEEKLTPLPPVRITMPRGVDSDWVIQDVEGMVDLTFSPKEPMRTAFSSIVTRSEYHTPLGYYNGVLVNSDGKEIQVRNLWGLGEKLYLRV</sequence>
<dbReference type="Proteomes" id="UP000595917">
    <property type="component" value="Chromosome"/>
</dbReference>
<proteinExistence type="predicted"/>
<dbReference type="EMBL" id="CP067089">
    <property type="protein sequence ID" value="QQO10284.1"/>
    <property type="molecule type" value="Genomic_DNA"/>
</dbReference>
<dbReference type="PANTHER" id="PTHR35868">
    <property type="entry name" value="DUF2804 DOMAIN-CONTAINING PROTEIN-RELATED"/>
    <property type="match status" value="1"/>
</dbReference>
<dbReference type="InterPro" id="IPR021243">
    <property type="entry name" value="DUF2804"/>
</dbReference>
<dbReference type="KEGG" id="bhc:JFL75_05015"/>
<gene>
    <name evidence="1" type="ORF">JFL75_05015</name>
</gene>
<evidence type="ECO:0000313" key="1">
    <source>
        <dbReference type="EMBL" id="QQO10284.1"/>
    </source>
</evidence>
<keyword evidence="2" id="KW-1185">Reference proteome</keyword>
<dbReference type="PANTHER" id="PTHR35868:SF4">
    <property type="entry name" value="DUF2804 DOMAIN-CONTAINING PROTEIN"/>
    <property type="match status" value="1"/>
</dbReference>
<dbReference type="AlphaFoldDB" id="A0A7T7XPW4"/>
<evidence type="ECO:0000313" key="2">
    <source>
        <dbReference type="Proteomes" id="UP000595917"/>
    </source>
</evidence>
<name>A0A7T7XPW4_9SPIR</name>
<organism evidence="1 2">
    <name type="scientific">Breznakiella homolactica</name>
    <dbReference type="NCBI Taxonomy" id="2798577"/>
    <lineage>
        <taxon>Bacteria</taxon>
        <taxon>Pseudomonadati</taxon>
        <taxon>Spirochaetota</taxon>
        <taxon>Spirochaetia</taxon>
        <taxon>Spirochaetales</taxon>
        <taxon>Breznakiellaceae</taxon>
        <taxon>Breznakiella</taxon>
    </lineage>
</organism>
<dbReference type="Pfam" id="PF10974">
    <property type="entry name" value="DUF2804"/>
    <property type="match status" value="1"/>
</dbReference>